<dbReference type="AlphaFoldDB" id="A0A147BI27"/>
<feature type="non-terminal residue" evidence="1">
    <location>
        <position position="199"/>
    </location>
</feature>
<dbReference type="EMBL" id="GEGO01004976">
    <property type="protein sequence ID" value="JAR90428.1"/>
    <property type="molecule type" value="Transcribed_RNA"/>
</dbReference>
<reference evidence="1" key="1">
    <citation type="journal article" date="2018" name="PLoS Negl. Trop. Dis.">
        <title>Sialome diversity of ticks revealed by RNAseq of single tick salivary glands.</title>
        <authorList>
            <person name="Perner J."/>
            <person name="Kropackova S."/>
            <person name="Kopacek P."/>
            <person name="Ribeiro J.M."/>
        </authorList>
    </citation>
    <scope>NUCLEOTIDE SEQUENCE</scope>
    <source>
        <strain evidence="1">Siblings of single egg batch collected in Ceske Budejovice</strain>
        <tissue evidence="1">Salivary glands</tissue>
    </source>
</reference>
<sequence length="199" mass="23412">MLLIIFAMVHISSAIENEITAEVTEGHEICLNLIKKIGDIACLLIGEQGFDRLGESTCLIHCSGGEYPITLPDGTCDRIFKPEHWQAYFKMFNHLPPLEYQHINFLFVNKKRLIFPKKKEKTKRYQQWDEAKTIRVNTLPNHHFHRLELLYQANGGTCFFYDICYYAKECGVDWKRKLERWLESWEKRSKAAHESICKT</sequence>
<proteinExistence type="predicted"/>
<accession>A0A147BI27</accession>
<name>A0A147BI27_IXORI</name>
<evidence type="ECO:0000313" key="1">
    <source>
        <dbReference type="EMBL" id="JAR90428.1"/>
    </source>
</evidence>
<organism evidence="1">
    <name type="scientific">Ixodes ricinus</name>
    <name type="common">Common tick</name>
    <name type="synonym">Acarus ricinus</name>
    <dbReference type="NCBI Taxonomy" id="34613"/>
    <lineage>
        <taxon>Eukaryota</taxon>
        <taxon>Metazoa</taxon>
        <taxon>Ecdysozoa</taxon>
        <taxon>Arthropoda</taxon>
        <taxon>Chelicerata</taxon>
        <taxon>Arachnida</taxon>
        <taxon>Acari</taxon>
        <taxon>Parasitiformes</taxon>
        <taxon>Ixodida</taxon>
        <taxon>Ixodoidea</taxon>
        <taxon>Ixodidae</taxon>
        <taxon>Ixodinae</taxon>
        <taxon>Ixodes</taxon>
    </lineage>
</organism>
<protein>
    <submittedName>
        <fullName evidence="1">Putative secreted protein</fullName>
    </submittedName>
</protein>